<protein>
    <submittedName>
        <fullName evidence="1">Uncharacterized protein</fullName>
    </submittedName>
</protein>
<name>A0A370TX30_9HELO</name>
<reference evidence="1 2" key="1">
    <citation type="journal article" date="2018" name="IMA Fungus">
        <title>IMA Genome-F 9: Draft genome sequence of Annulohypoxylon stygium, Aspergillus mulundensis, Berkeleyomyces basicola (syn. Thielaviopsis basicola), Ceratocystis smalleyi, two Cercospora beticola strains, Coleophoma cylindrospora, Fusarium fracticaudum, Phialophora cf. hyalina, and Morchella septimelata.</title>
        <authorList>
            <person name="Wingfield B.D."/>
            <person name="Bills G.F."/>
            <person name="Dong Y."/>
            <person name="Huang W."/>
            <person name="Nel W.J."/>
            <person name="Swalarsk-Parry B.S."/>
            <person name="Vaghefi N."/>
            <person name="Wilken P.M."/>
            <person name="An Z."/>
            <person name="de Beer Z.W."/>
            <person name="De Vos L."/>
            <person name="Chen L."/>
            <person name="Duong T.A."/>
            <person name="Gao Y."/>
            <person name="Hammerbacher A."/>
            <person name="Kikkert J.R."/>
            <person name="Li Y."/>
            <person name="Li H."/>
            <person name="Li K."/>
            <person name="Li Q."/>
            <person name="Liu X."/>
            <person name="Ma X."/>
            <person name="Naidoo K."/>
            <person name="Pethybridge S.J."/>
            <person name="Sun J."/>
            <person name="Steenkamp E.T."/>
            <person name="van der Nest M.A."/>
            <person name="van Wyk S."/>
            <person name="Wingfield M.J."/>
            <person name="Xiong C."/>
            <person name="Yue Q."/>
            <person name="Zhang X."/>
        </authorList>
    </citation>
    <scope>NUCLEOTIDE SEQUENCE [LARGE SCALE GENOMIC DNA]</scope>
    <source>
        <strain evidence="1 2">BP 5553</strain>
    </source>
</reference>
<proteinExistence type="predicted"/>
<dbReference type="AlphaFoldDB" id="A0A370TX30"/>
<dbReference type="OrthoDB" id="4232400at2759"/>
<dbReference type="PANTHER" id="PTHR40628">
    <property type="entry name" value="CHROMO DOMAIN-CONTAINING PROTEIN"/>
    <property type="match status" value="1"/>
</dbReference>
<dbReference type="RefSeq" id="XP_031872729.1">
    <property type="nucleotide sequence ID" value="XM_032008675.1"/>
</dbReference>
<gene>
    <name evidence="1" type="ORF">BP5553_00052</name>
</gene>
<accession>A0A370TX30</accession>
<evidence type="ECO:0000313" key="1">
    <source>
        <dbReference type="EMBL" id="RDL40073.1"/>
    </source>
</evidence>
<sequence>MSTDEPVCPDWVFSDNSNVSIAKDRGWFISYTPFMSRLSNDLAVVGIGTVEIPVRRRSSRSGKKHSDILDQYSVSYTSGLQDQHGRTVAYFDDKKRLFCLKLSGPPVGPSTARSLFLKDADPDGHYHINAEWHPSEHARWEATKQLEPYTSAEPPYTSADKAWIKEHFTDEYHLLQQYGLKVYKDEDHEEGRAIVRTFIASDAQDAANGKV</sequence>
<keyword evidence="2" id="KW-1185">Reference proteome</keyword>
<dbReference type="PANTHER" id="PTHR40628:SF1">
    <property type="entry name" value="CHROMO DOMAIN-CONTAINING PROTEIN"/>
    <property type="match status" value="1"/>
</dbReference>
<dbReference type="GeneID" id="43592901"/>
<organism evidence="1 2">
    <name type="scientific">Venustampulla echinocandica</name>
    <dbReference type="NCBI Taxonomy" id="2656787"/>
    <lineage>
        <taxon>Eukaryota</taxon>
        <taxon>Fungi</taxon>
        <taxon>Dikarya</taxon>
        <taxon>Ascomycota</taxon>
        <taxon>Pezizomycotina</taxon>
        <taxon>Leotiomycetes</taxon>
        <taxon>Helotiales</taxon>
        <taxon>Pleuroascaceae</taxon>
        <taxon>Venustampulla</taxon>
    </lineage>
</organism>
<evidence type="ECO:0000313" key="2">
    <source>
        <dbReference type="Proteomes" id="UP000254866"/>
    </source>
</evidence>
<comment type="caution">
    <text evidence="1">The sequence shown here is derived from an EMBL/GenBank/DDBJ whole genome shotgun (WGS) entry which is preliminary data.</text>
</comment>
<dbReference type="Proteomes" id="UP000254866">
    <property type="component" value="Unassembled WGS sequence"/>
</dbReference>
<dbReference type="EMBL" id="NPIC01000001">
    <property type="protein sequence ID" value="RDL40073.1"/>
    <property type="molecule type" value="Genomic_DNA"/>
</dbReference>